<reference evidence="2" key="1">
    <citation type="submission" date="2022-08" db="EMBL/GenBank/DDBJ databases">
        <authorList>
            <person name="Marques A."/>
        </authorList>
    </citation>
    <scope>NUCLEOTIDE SEQUENCE</scope>
    <source>
        <strain evidence="2">RhyPub2mFocal</strain>
        <tissue evidence="2">Leaves</tissue>
    </source>
</reference>
<name>A0AAV8G099_9POAL</name>
<dbReference type="InterPro" id="IPR005174">
    <property type="entry name" value="KIB1-4_b-propeller"/>
</dbReference>
<evidence type="ECO:0000313" key="3">
    <source>
        <dbReference type="Proteomes" id="UP001140206"/>
    </source>
</evidence>
<keyword evidence="3" id="KW-1185">Reference proteome</keyword>
<evidence type="ECO:0000259" key="1">
    <source>
        <dbReference type="Pfam" id="PF03478"/>
    </source>
</evidence>
<evidence type="ECO:0000313" key="2">
    <source>
        <dbReference type="EMBL" id="KAJ4796616.1"/>
    </source>
</evidence>
<sequence length="397" mass="45600">MVVINNSKALPTTEDEGRTTLLEPFPSTGISYIDYEPLPVSDSPFLLLKGNGDEVEPGDCIFTFMSVPRGSVFRRRIPALCNKLFIGSHYGWIFVLDQLSEPSIFNPFTGQEIPLPSITTIPNIHISYTNGDSSHMRYVYRKWYTNEFLDYTDEEFHGGIQFQKIITSCAPSSSCNNFTVAAIFDCPECLAFVRAGEAKWNIVDQDDSYFDLMFCDDGSLLALEYWRELHIFRFNDEGFWVQKMSICTPEMVYFPHQYLVEDAEGGILLIRRQNNFTEHAKTGEVQVLRLVVNDKSGGKRWQHIKDLDGGAMFLGTNASLLLQAKEVKGAIQPDCIYFSDDWWDQIPDDNDREHQHRDICVYNLRKDTIEPYCPLEIPRYSTWPLPIWFHVSSTLAN</sequence>
<dbReference type="EMBL" id="JAMFTS010000002">
    <property type="protein sequence ID" value="KAJ4796616.1"/>
    <property type="molecule type" value="Genomic_DNA"/>
</dbReference>
<dbReference type="AlphaFoldDB" id="A0AAV8G099"/>
<protein>
    <submittedName>
        <fullName evidence="2">F-box domain containing protein</fullName>
    </submittedName>
</protein>
<proteinExistence type="predicted"/>
<comment type="caution">
    <text evidence="2">The sequence shown here is derived from an EMBL/GenBank/DDBJ whole genome shotgun (WGS) entry which is preliminary data.</text>
</comment>
<dbReference type="Pfam" id="PF03478">
    <property type="entry name" value="Beta-prop_KIB1-4"/>
    <property type="match status" value="1"/>
</dbReference>
<gene>
    <name evidence="2" type="ORF">LUZ62_047862</name>
</gene>
<accession>A0AAV8G099</accession>
<dbReference type="PANTHER" id="PTHR44586">
    <property type="entry name" value="F-BOX DOMAIN CONTAINING PROTEIN, EXPRESSED"/>
    <property type="match status" value="1"/>
</dbReference>
<dbReference type="PANTHER" id="PTHR44586:SF25">
    <property type="entry name" value="(WILD MALAYSIAN BANANA) HYPOTHETICAL PROTEIN"/>
    <property type="match status" value="1"/>
</dbReference>
<dbReference type="Proteomes" id="UP001140206">
    <property type="component" value="Chromosome 2"/>
</dbReference>
<organism evidence="2 3">
    <name type="scientific">Rhynchospora pubera</name>
    <dbReference type="NCBI Taxonomy" id="906938"/>
    <lineage>
        <taxon>Eukaryota</taxon>
        <taxon>Viridiplantae</taxon>
        <taxon>Streptophyta</taxon>
        <taxon>Embryophyta</taxon>
        <taxon>Tracheophyta</taxon>
        <taxon>Spermatophyta</taxon>
        <taxon>Magnoliopsida</taxon>
        <taxon>Liliopsida</taxon>
        <taxon>Poales</taxon>
        <taxon>Cyperaceae</taxon>
        <taxon>Cyperoideae</taxon>
        <taxon>Rhynchosporeae</taxon>
        <taxon>Rhynchospora</taxon>
    </lineage>
</organism>
<feature type="domain" description="KIB1-4 beta-propeller" evidence="1">
    <location>
        <begin position="64"/>
        <end position="363"/>
    </location>
</feature>